<proteinExistence type="predicted"/>
<accession>A0ABR7TN49</accession>
<organism evidence="1 2">
    <name type="scientific">Chitinophaga qingshengii</name>
    <dbReference type="NCBI Taxonomy" id="1569794"/>
    <lineage>
        <taxon>Bacteria</taxon>
        <taxon>Pseudomonadati</taxon>
        <taxon>Bacteroidota</taxon>
        <taxon>Chitinophagia</taxon>
        <taxon>Chitinophagales</taxon>
        <taxon>Chitinophagaceae</taxon>
        <taxon>Chitinophaga</taxon>
    </lineage>
</organism>
<keyword evidence="2" id="KW-1185">Reference proteome</keyword>
<evidence type="ECO:0000313" key="2">
    <source>
        <dbReference type="Proteomes" id="UP000659124"/>
    </source>
</evidence>
<sequence length="90" mass="10373">MGHRYYYLEDKGDLPDTYNVTLDVDPQRLRQILATLPAWSALFFVSSPCLKNLFSIFVFFSPANLFQLAGVTPFAGGRLYFFSNYKDFNN</sequence>
<dbReference type="Proteomes" id="UP000659124">
    <property type="component" value="Unassembled WGS sequence"/>
</dbReference>
<name>A0ABR7TN49_9BACT</name>
<dbReference type="EMBL" id="JACVFC010000001">
    <property type="protein sequence ID" value="MBC9931060.1"/>
    <property type="molecule type" value="Genomic_DNA"/>
</dbReference>
<evidence type="ECO:0000313" key="1">
    <source>
        <dbReference type="EMBL" id="MBC9931060.1"/>
    </source>
</evidence>
<reference evidence="1 2" key="1">
    <citation type="submission" date="2020-09" db="EMBL/GenBank/DDBJ databases">
        <title>Genome sequences of type strains of Chitinophaga qingshengii and Chitinophaga varians.</title>
        <authorList>
            <person name="Kittiwongwattana C."/>
        </authorList>
    </citation>
    <scope>NUCLEOTIDE SEQUENCE [LARGE SCALE GENOMIC DNA]</scope>
    <source>
        <strain evidence="1 2">JCM 30026</strain>
    </source>
</reference>
<protein>
    <submittedName>
        <fullName evidence="1">Uncharacterized protein</fullName>
    </submittedName>
</protein>
<dbReference type="RefSeq" id="WP_188088096.1">
    <property type="nucleotide sequence ID" value="NZ_JACVFC010000001.1"/>
</dbReference>
<comment type="caution">
    <text evidence="1">The sequence shown here is derived from an EMBL/GenBank/DDBJ whole genome shotgun (WGS) entry which is preliminary data.</text>
</comment>
<gene>
    <name evidence="1" type="ORF">ICL07_11785</name>
</gene>